<dbReference type="Gene3D" id="2.40.30.200">
    <property type="match status" value="1"/>
</dbReference>
<reference evidence="1" key="1">
    <citation type="journal article" date="2021" name="Proc. Natl. Acad. Sci. U.S.A.">
        <title>A Catalog of Tens of Thousands of Viruses from Human Metagenomes Reveals Hidden Associations with Chronic Diseases.</title>
        <authorList>
            <person name="Tisza M.J."/>
            <person name="Buck C.B."/>
        </authorList>
    </citation>
    <scope>NUCLEOTIDE SEQUENCE</scope>
    <source>
        <strain evidence="1">CtMsr1</strain>
    </source>
</reference>
<sequence length="297" mass="34356">MSYPDLPNNRLIVNGVDLSIRFQMVLLDGYTLEPPEPKTYTVDIPGGNGVIDLTEALTGDVAYKNRNQEFTFAVIDVKNFEKVKTEVSNFLHGRAFDYTMTMDPGYTYHGRFSVDSYSHEAYANGLLGQFKIKVDANPYKLKEHCAYRLNATGGKLYRFESGRRPVHPTVECTEPCFITFGTNGEQIIPAGTYRLNDILFKQGLNEVYLNTHKLYYVHWDEIGESGSYQMTWSDSHSYRWDEIHNLGSSVIGAPKAWFDLAEQRWSDFSEKHWRELDYRLENKPEVNAYLTYDWEDL</sequence>
<protein>
    <submittedName>
        <fullName evidence="1">Distal tail protein</fullName>
    </submittedName>
</protein>
<organism evidence="1">
    <name type="scientific">Siphoviridae sp. ctMsr1</name>
    <dbReference type="NCBI Taxonomy" id="2826264"/>
    <lineage>
        <taxon>Viruses</taxon>
        <taxon>Duplodnaviria</taxon>
        <taxon>Heunggongvirae</taxon>
        <taxon>Uroviricota</taxon>
        <taxon>Caudoviricetes</taxon>
    </lineage>
</organism>
<name>A0A8S5LUN3_9CAUD</name>
<accession>A0A8S5LUN3</accession>
<evidence type="ECO:0000313" key="1">
    <source>
        <dbReference type="EMBL" id="DAD73757.1"/>
    </source>
</evidence>
<proteinExistence type="predicted"/>
<dbReference type="EMBL" id="BK014744">
    <property type="protein sequence ID" value="DAD73757.1"/>
    <property type="molecule type" value="Genomic_DNA"/>
</dbReference>